<accession>A0A132AB32</accession>
<reference evidence="1 2" key="1">
    <citation type="journal article" date="2015" name="Parasit. Vectors">
        <title>Draft genome of the scabies mite.</title>
        <authorList>
            <person name="Rider S.D.Jr."/>
            <person name="Morgan M.S."/>
            <person name="Arlian L.G."/>
        </authorList>
    </citation>
    <scope>NUCLEOTIDE SEQUENCE [LARGE SCALE GENOMIC DNA]</scope>
    <source>
        <strain evidence="1">Arlian Lab</strain>
    </source>
</reference>
<sequence length="106" mass="12464">MDRQSMRQTDSSERFESILKDDSGDDDIGSKRSERFEIGVDMVDDDIDEVSEQFDEDELRARYGDDRLLSSYSDTIFRPPSSEDFFCFRCCLISSRHRSIPNEMKR</sequence>
<evidence type="ECO:0000313" key="2">
    <source>
        <dbReference type="Proteomes" id="UP000616769"/>
    </source>
</evidence>
<name>A0A132AB32_SARSC</name>
<comment type="caution">
    <text evidence="1">The sequence shown here is derived from an EMBL/GenBank/DDBJ whole genome shotgun (WGS) entry which is preliminary data.</text>
</comment>
<dbReference type="Proteomes" id="UP000616769">
    <property type="component" value="Unassembled WGS sequence"/>
</dbReference>
<dbReference type="EMBL" id="JXLN01011788">
    <property type="protein sequence ID" value="KPM07670.1"/>
    <property type="molecule type" value="Genomic_DNA"/>
</dbReference>
<gene>
    <name evidence="1" type="ORF">QR98_0061690</name>
</gene>
<protein>
    <submittedName>
        <fullName evidence="1">Uncharacterized protein</fullName>
    </submittedName>
</protein>
<dbReference type="AlphaFoldDB" id="A0A132AB32"/>
<organism evidence="1 2">
    <name type="scientific">Sarcoptes scabiei</name>
    <name type="common">Itch mite</name>
    <name type="synonym">Acarus scabiei</name>
    <dbReference type="NCBI Taxonomy" id="52283"/>
    <lineage>
        <taxon>Eukaryota</taxon>
        <taxon>Metazoa</taxon>
        <taxon>Ecdysozoa</taxon>
        <taxon>Arthropoda</taxon>
        <taxon>Chelicerata</taxon>
        <taxon>Arachnida</taxon>
        <taxon>Acari</taxon>
        <taxon>Acariformes</taxon>
        <taxon>Sarcoptiformes</taxon>
        <taxon>Astigmata</taxon>
        <taxon>Psoroptidia</taxon>
        <taxon>Sarcoptoidea</taxon>
        <taxon>Sarcoptidae</taxon>
        <taxon>Sarcoptinae</taxon>
        <taxon>Sarcoptes</taxon>
    </lineage>
</organism>
<evidence type="ECO:0000313" key="1">
    <source>
        <dbReference type="EMBL" id="KPM07670.1"/>
    </source>
</evidence>
<proteinExistence type="predicted"/>
<dbReference type="VEuPathDB" id="VectorBase:SSCA000361"/>